<dbReference type="AlphaFoldDB" id="A0A7D9IX71"/>
<evidence type="ECO:0000313" key="1">
    <source>
        <dbReference type="EMBL" id="CAB4015278.1"/>
    </source>
</evidence>
<evidence type="ECO:0000313" key="2">
    <source>
        <dbReference type="Proteomes" id="UP001152795"/>
    </source>
</evidence>
<gene>
    <name evidence="1" type="ORF">PACLA_8A058304</name>
</gene>
<dbReference type="Proteomes" id="UP001152795">
    <property type="component" value="Unassembled WGS sequence"/>
</dbReference>
<comment type="caution">
    <text evidence="1">The sequence shown here is derived from an EMBL/GenBank/DDBJ whole genome shotgun (WGS) entry which is preliminary data.</text>
</comment>
<organism evidence="1 2">
    <name type="scientific">Paramuricea clavata</name>
    <name type="common">Red gorgonian</name>
    <name type="synonym">Violescent sea-whip</name>
    <dbReference type="NCBI Taxonomy" id="317549"/>
    <lineage>
        <taxon>Eukaryota</taxon>
        <taxon>Metazoa</taxon>
        <taxon>Cnidaria</taxon>
        <taxon>Anthozoa</taxon>
        <taxon>Octocorallia</taxon>
        <taxon>Malacalcyonacea</taxon>
        <taxon>Plexauridae</taxon>
        <taxon>Paramuricea</taxon>
    </lineage>
</organism>
<reference evidence="1" key="1">
    <citation type="submission" date="2020-04" db="EMBL/GenBank/DDBJ databases">
        <authorList>
            <person name="Alioto T."/>
            <person name="Alioto T."/>
            <person name="Gomez Garrido J."/>
        </authorList>
    </citation>
    <scope>NUCLEOTIDE SEQUENCE</scope>
    <source>
        <strain evidence="1">A484AB</strain>
    </source>
</reference>
<dbReference type="EMBL" id="CACRXK020008656">
    <property type="protein sequence ID" value="CAB4015278.1"/>
    <property type="molecule type" value="Genomic_DNA"/>
</dbReference>
<sequence>MDCRGDFNHVGRNGGPAEVDLQVVVAENCDWASRPSRFDNDDTALQHMDCRGDFNDVGRNGGPAEVYLQVVVAENCDWASS</sequence>
<accession>A0A7D9IX71</accession>
<name>A0A7D9IX71_PARCT</name>
<keyword evidence="2" id="KW-1185">Reference proteome</keyword>
<protein>
    <submittedName>
        <fullName evidence="1">Uncharacterized protein</fullName>
    </submittedName>
</protein>
<proteinExistence type="predicted"/>